<dbReference type="Gene3D" id="3.40.50.1240">
    <property type="entry name" value="Phosphoglycerate mutase-like"/>
    <property type="match status" value="1"/>
</dbReference>
<organism evidence="1 2">
    <name type="scientific">Lophiostoma macrostomum CBS 122681</name>
    <dbReference type="NCBI Taxonomy" id="1314788"/>
    <lineage>
        <taxon>Eukaryota</taxon>
        <taxon>Fungi</taxon>
        <taxon>Dikarya</taxon>
        <taxon>Ascomycota</taxon>
        <taxon>Pezizomycotina</taxon>
        <taxon>Dothideomycetes</taxon>
        <taxon>Pleosporomycetidae</taxon>
        <taxon>Pleosporales</taxon>
        <taxon>Lophiostomataceae</taxon>
        <taxon>Lophiostoma</taxon>
    </lineage>
</organism>
<dbReference type="GO" id="GO:0005737">
    <property type="term" value="C:cytoplasm"/>
    <property type="evidence" value="ECO:0007669"/>
    <property type="project" value="TreeGrafter"/>
</dbReference>
<accession>A0A6A6SN44</accession>
<sequence length="299" mass="33728">MTSFHYRYTTIKGYFLQSEAGTDDQKFDFKKQNFGLADRKYETDRPEDQGAESQWQKFARYVRYLDSKSSKDVHYKVLFLGRHGQGWHNVAESKYGTAAWDSHWSKLDGADGITWADAELTDLGKGQAKEASELWKSLLPKGIPAPETYYVSPLKRAIETADLTFKTLDLPDGKPYAPIGKELLRECLGVHTCDRRSPAATIHSLFPHVELESGFSEEDRLWDPKNRELSSERKLRLSQLLDDLFAHDENVFLSLTAHSGAISSILEVIGHRKFALETGGVIPVFVKAEKVAGNREAAS</sequence>
<dbReference type="SUPFAM" id="SSF53254">
    <property type="entry name" value="Phosphoglycerate mutase-like"/>
    <property type="match status" value="1"/>
</dbReference>
<dbReference type="SMART" id="SM00855">
    <property type="entry name" value="PGAM"/>
    <property type="match status" value="1"/>
</dbReference>
<evidence type="ECO:0000313" key="2">
    <source>
        <dbReference type="Proteomes" id="UP000799324"/>
    </source>
</evidence>
<dbReference type="OrthoDB" id="496981at2759"/>
<dbReference type="CDD" id="cd07067">
    <property type="entry name" value="HP_PGM_like"/>
    <property type="match status" value="1"/>
</dbReference>
<reference evidence="1" key="1">
    <citation type="journal article" date="2020" name="Stud. Mycol.">
        <title>101 Dothideomycetes genomes: a test case for predicting lifestyles and emergence of pathogens.</title>
        <authorList>
            <person name="Haridas S."/>
            <person name="Albert R."/>
            <person name="Binder M."/>
            <person name="Bloem J."/>
            <person name="Labutti K."/>
            <person name="Salamov A."/>
            <person name="Andreopoulos B."/>
            <person name="Baker S."/>
            <person name="Barry K."/>
            <person name="Bills G."/>
            <person name="Bluhm B."/>
            <person name="Cannon C."/>
            <person name="Castanera R."/>
            <person name="Culley D."/>
            <person name="Daum C."/>
            <person name="Ezra D."/>
            <person name="Gonzalez J."/>
            <person name="Henrissat B."/>
            <person name="Kuo A."/>
            <person name="Liang C."/>
            <person name="Lipzen A."/>
            <person name="Lutzoni F."/>
            <person name="Magnuson J."/>
            <person name="Mondo S."/>
            <person name="Nolan M."/>
            <person name="Ohm R."/>
            <person name="Pangilinan J."/>
            <person name="Park H.-J."/>
            <person name="Ramirez L."/>
            <person name="Alfaro M."/>
            <person name="Sun H."/>
            <person name="Tritt A."/>
            <person name="Yoshinaga Y."/>
            <person name="Zwiers L.-H."/>
            <person name="Turgeon B."/>
            <person name="Goodwin S."/>
            <person name="Spatafora J."/>
            <person name="Crous P."/>
            <person name="Grigoriev I."/>
        </authorList>
    </citation>
    <scope>NUCLEOTIDE SEQUENCE</scope>
    <source>
        <strain evidence="1">CBS 122681</strain>
    </source>
</reference>
<dbReference type="AlphaFoldDB" id="A0A6A6SN44"/>
<dbReference type="GO" id="GO:0016791">
    <property type="term" value="F:phosphatase activity"/>
    <property type="evidence" value="ECO:0007669"/>
    <property type="project" value="TreeGrafter"/>
</dbReference>
<proteinExistence type="predicted"/>
<dbReference type="InterPro" id="IPR029033">
    <property type="entry name" value="His_PPase_superfam"/>
</dbReference>
<dbReference type="Pfam" id="PF00300">
    <property type="entry name" value="His_Phos_1"/>
    <property type="match status" value="1"/>
</dbReference>
<gene>
    <name evidence="1" type="ORF">K491DRAFT_222630</name>
</gene>
<dbReference type="Proteomes" id="UP000799324">
    <property type="component" value="Unassembled WGS sequence"/>
</dbReference>
<dbReference type="InterPro" id="IPR050275">
    <property type="entry name" value="PGM_Phosphatase"/>
</dbReference>
<evidence type="ECO:0000313" key="1">
    <source>
        <dbReference type="EMBL" id="KAF2648922.1"/>
    </source>
</evidence>
<dbReference type="EMBL" id="MU004515">
    <property type="protein sequence ID" value="KAF2648922.1"/>
    <property type="molecule type" value="Genomic_DNA"/>
</dbReference>
<protein>
    <submittedName>
        <fullName evidence="1">Phosphoglycerate mutase-like protein</fullName>
    </submittedName>
</protein>
<dbReference type="InterPro" id="IPR013078">
    <property type="entry name" value="His_Pase_superF_clade-1"/>
</dbReference>
<name>A0A6A6SN44_9PLEO</name>
<dbReference type="PANTHER" id="PTHR48100">
    <property type="entry name" value="BROAD-SPECIFICITY PHOSPHATASE YOR283W-RELATED"/>
    <property type="match status" value="1"/>
</dbReference>
<dbReference type="PANTHER" id="PTHR48100:SF1">
    <property type="entry name" value="HISTIDINE PHOSPHATASE FAMILY PROTEIN-RELATED"/>
    <property type="match status" value="1"/>
</dbReference>
<keyword evidence="2" id="KW-1185">Reference proteome</keyword>